<feature type="domain" description="RPN1 N-terminal" evidence="2">
    <location>
        <begin position="74"/>
        <end position="205"/>
    </location>
</feature>
<dbReference type="GO" id="GO:0008540">
    <property type="term" value="C:proteasome regulatory particle, base subcomplex"/>
    <property type="evidence" value="ECO:0007669"/>
    <property type="project" value="TreeGrafter"/>
</dbReference>
<accession>A0A183E3V8</accession>
<keyword evidence="4" id="KW-1185">Reference proteome</keyword>
<keyword evidence="1" id="KW-0677">Repeat</keyword>
<dbReference type="Proteomes" id="UP000271098">
    <property type="component" value="Unassembled WGS sequence"/>
</dbReference>
<dbReference type="PANTHER" id="PTHR10943">
    <property type="entry name" value="26S PROTEASOME NON-ATPASE REGULATORY SUBUNIT"/>
    <property type="match status" value="1"/>
</dbReference>
<evidence type="ECO:0000313" key="5">
    <source>
        <dbReference type="WBParaSite" id="GPUH_0001567101-mRNA-1"/>
    </source>
</evidence>
<dbReference type="WBParaSite" id="GPUH_0001567101-mRNA-1">
    <property type="protein sequence ID" value="GPUH_0001567101-mRNA-1"/>
    <property type="gene ID" value="GPUH_0001567101"/>
</dbReference>
<dbReference type="InterPro" id="IPR040892">
    <property type="entry name" value="RPN1_N"/>
</dbReference>
<dbReference type="OrthoDB" id="5855240at2759"/>
<dbReference type="EMBL" id="UYRT01082724">
    <property type="protein sequence ID" value="VDN26391.1"/>
    <property type="molecule type" value="Genomic_DNA"/>
</dbReference>
<dbReference type="GO" id="GO:0005634">
    <property type="term" value="C:nucleus"/>
    <property type="evidence" value="ECO:0007669"/>
    <property type="project" value="TreeGrafter"/>
</dbReference>
<evidence type="ECO:0000256" key="1">
    <source>
        <dbReference type="ARBA" id="ARBA00022737"/>
    </source>
</evidence>
<sequence length="206" mass="24102">MEMAEEWRAYSDGTEAHNKRRDQLLTLTREIVVHNMKHNAEVEACDLLIEIERLDLLSEYVEEIDHGRVCLYLLRHLAMEMAEEWRAYSDGTEAHNKRRDQLLTLTREIVVHNMKHNAEVEACDLLIEIERLDLLSEYVEEIDHGRVCLYLLSCSPLMPDPDNEILIKTAMNIYRKFGKNFDALRCAIMLNAVSTMREIVLETKDV</sequence>
<name>A0A183E3V8_9BILA</name>
<gene>
    <name evidence="3" type="ORF">GPUH_LOCUS15647</name>
</gene>
<reference evidence="3 4" key="2">
    <citation type="submission" date="2018-11" db="EMBL/GenBank/DDBJ databases">
        <authorList>
            <consortium name="Pathogen Informatics"/>
        </authorList>
    </citation>
    <scope>NUCLEOTIDE SEQUENCE [LARGE SCALE GENOMIC DNA]</scope>
</reference>
<dbReference type="PANTHER" id="PTHR10943:SF1">
    <property type="entry name" value="26S PROTEASOME NON-ATPASE REGULATORY SUBUNIT 2"/>
    <property type="match status" value="1"/>
</dbReference>
<evidence type="ECO:0000259" key="2">
    <source>
        <dbReference type="Pfam" id="PF17781"/>
    </source>
</evidence>
<proteinExistence type="predicted"/>
<dbReference type="GO" id="GO:0043161">
    <property type="term" value="P:proteasome-mediated ubiquitin-dependent protein catabolic process"/>
    <property type="evidence" value="ECO:0007669"/>
    <property type="project" value="TreeGrafter"/>
</dbReference>
<evidence type="ECO:0000313" key="3">
    <source>
        <dbReference type="EMBL" id="VDN26391.1"/>
    </source>
</evidence>
<protein>
    <submittedName>
        <fullName evidence="5">RPN1_RPN2_N domain-containing protein</fullName>
    </submittedName>
</protein>
<dbReference type="GO" id="GO:0034515">
    <property type="term" value="C:proteasome storage granule"/>
    <property type="evidence" value="ECO:0007669"/>
    <property type="project" value="TreeGrafter"/>
</dbReference>
<dbReference type="AlphaFoldDB" id="A0A183E3V8"/>
<evidence type="ECO:0000313" key="4">
    <source>
        <dbReference type="Proteomes" id="UP000271098"/>
    </source>
</evidence>
<organism evidence="5">
    <name type="scientific">Gongylonema pulchrum</name>
    <dbReference type="NCBI Taxonomy" id="637853"/>
    <lineage>
        <taxon>Eukaryota</taxon>
        <taxon>Metazoa</taxon>
        <taxon>Ecdysozoa</taxon>
        <taxon>Nematoda</taxon>
        <taxon>Chromadorea</taxon>
        <taxon>Rhabditida</taxon>
        <taxon>Spirurina</taxon>
        <taxon>Spiruromorpha</taxon>
        <taxon>Spiruroidea</taxon>
        <taxon>Gongylonematidae</taxon>
        <taxon>Gongylonema</taxon>
    </lineage>
</organism>
<dbReference type="Pfam" id="PF17781">
    <property type="entry name" value="RPN1_RPN2_N"/>
    <property type="match status" value="1"/>
</dbReference>
<reference evidence="5" key="1">
    <citation type="submission" date="2016-06" db="UniProtKB">
        <authorList>
            <consortium name="WormBaseParasite"/>
        </authorList>
    </citation>
    <scope>IDENTIFICATION</scope>
</reference>